<accession>A0A158DWH1</accession>
<evidence type="ECO:0000256" key="10">
    <source>
        <dbReference type="ARBA" id="ARBA00048682"/>
    </source>
</evidence>
<dbReference type="GO" id="GO:0006011">
    <property type="term" value="P:UDP-alpha-D-glucose metabolic process"/>
    <property type="evidence" value="ECO:0007669"/>
    <property type="project" value="InterPro"/>
</dbReference>
<name>A0A158DWH1_9BURK</name>
<dbReference type="GO" id="GO:0035438">
    <property type="term" value="F:cyclic-di-GMP binding"/>
    <property type="evidence" value="ECO:0007669"/>
    <property type="project" value="InterPro"/>
</dbReference>
<keyword evidence="6 11" id="KW-0812">Transmembrane</keyword>
<keyword evidence="7 11" id="KW-0135">Cellulose biosynthesis</keyword>
<dbReference type="Pfam" id="PF07238">
    <property type="entry name" value="PilZ"/>
    <property type="match status" value="1"/>
</dbReference>
<feature type="transmembrane region" description="Helical" evidence="11">
    <location>
        <begin position="39"/>
        <end position="57"/>
    </location>
</feature>
<comment type="function">
    <text evidence="11">Catalytic subunit of cellulose synthase. It polymerizes uridine 5'-diphosphate glucose to cellulose.</text>
</comment>
<dbReference type="PANTHER" id="PTHR43867">
    <property type="entry name" value="CELLULOSE SYNTHASE CATALYTIC SUBUNIT A [UDP-FORMING]"/>
    <property type="match status" value="1"/>
</dbReference>
<keyword evidence="2 11" id="KW-1003">Cell membrane</keyword>
<dbReference type="InterPro" id="IPR003919">
    <property type="entry name" value="Cell_synth_A"/>
</dbReference>
<feature type="domain" description="PilZ" evidence="13">
    <location>
        <begin position="602"/>
        <end position="711"/>
    </location>
</feature>
<comment type="subcellular location">
    <subcellularLocation>
        <location evidence="1">Cell inner membrane</location>
        <topology evidence="1">Multi-pass membrane protein</topology>
    </subcellularLocation>
</comment>
<evidence type="ECO:0000256" key="8">
    <source>
        <dbReference type="ARBA" id="ARBA00022989"/>
    </source>
</evidence>
<dbReference type="InterPro" id="IPR029044">
    <property type="entry name" value="Nucleotide-diphossugar_trans"/>
</dbReference>
<feature type="transmembrane region" description="Helical" evidence="11">
    <location>
        <begin position="579"/>
        <end position="598"/>
    </location>
</feature>
<feature type="transmembrane region" description="Helical" evidence="11">
    <location>
        <begin position="63"/>
        <end position="80"/>
    </location>
</feature>
<dbReference type="GO" id="GO:0016760">
    <property type="term" value="F:cellulose synthase (UDP-forming) activity"/>
    <property type="evidence" value="ECO:0007669"/>
    <property type="project" value="UniProtKB-EC"/>
</dbReference>
<proteinExistence type="predicted"/>
<evidence type="ECO:0000256" key="2">
    <source>
        <dbReference type="ARBA" id="ARBA00022475"/>
    </source>
</evidence>
<dbReference type="InterPro" id="IPR001173">
    <property type="entry name" value="Glyco_trans_2-like"/>
</dbReference>
<dbReference type="PANTHER" id="PTHR43867:SF2">
    <property type="entry name" value="CELLULOSE SYNTHASE CATALYTIC SUBUNIT A [UDP-FORMING]"/>
    <property type="match status" value="1"/>
</dbReference>
<dbReference type="InterPro" id="IPR050321">
    <property type="entry name" value="Glycosyltr_2/OpgH_subfam"/>
</dbReference>
<feature type="transmembrane region" description="Helical" evidence="11">
    <location>
        <begin position="472"/>
        <end position="491"/>
    </location>
</feature>
<evidence type="ECO:0000256" key="5">
    <source>
        <dbReference type="ARBA" id="ARBA00022679"/>
    </source>
</evidence>
<dbReference type="GO" id="GO:0005886">
    <property type="term" value="C:plasma membrane"/>
    <property type="evidence" value="ECO:0007669"/>
    <property type="project" value="UniProtKB-SubCell"/>
</dbReference>
<protein>
    <recommendedName>
        <fullName evidence="11">Cellulose synthase catalytic subunit [UDP-forming]</fullName>
        <ecNumber evidence="11">2.4.1.12</ecNumber>
    </recommendedName>
</protein>
<dbReference type="RefSeq" id="WP_087131930.1">
    <property type="nucleotide sequence ID" value="NZ_FCOE02000051.1"/>
</dbReference>
<keyword evidence="15" id="KW-1185">Reference proteome</keyword>
<reference evidence="14" key="1">
    <citation type="submission" date="2016-01" db="EMBL/GenBank/DDBJ databases">
        <authorList>
            <person name="Peeters C."/>
        </authorList>
    </citation>
    <scope>NUCLEOTIDE SEQUENCE [LARGE SCALE GENOMIC DNA]</scope>
    <source>
        <strain evidence="14">LMG 29323</strain>
    </source>
</reference>
<dbReference type="Proteomes" id="UP000054911">
    <property type="component" value="Unassembled WGS sequence"/>
</dbReference>
<feature type="transmembrane region" description="Helical" evidence="11">
    <location>
        <begin position="92"/>
        <end position="110"/>
    </location>
</feature>
<keyword evidence="8 11" id="KW-1133">Transmembrane helix</keyword>
<evidence type="ECO:0000256" key="7">
    <source>
        <dbReference type="ARBA" id="ARBA00022916"/>
    </source>
</evidence>
<evidence type="ECO:0000256" key="11">
    <source>
        <dbReference type="RuleBase" id="RU365020"/>
    </source>
</evidence>
<feature type="domain" description="Glycosyltransferase 2-like" evidence="12">
    <location>
        <begin position="168"/>
        <end position="356"/>
    </location>
</feature>
<comment type="cofactor">
    <cofactor evidence="11">
        <name>Mg(2+)</name>
        <dbReference type="ChEBI" id="CHEBI:18420"/>
    </cofactor>
</comment>
<dbReference type="OrthoDB" id="9806824at2"/>
<feature type="transmembrane region" description="Helical" evidence="11">
    <location>
        <begin position="432"/>
        <end position="460"/>
    </location>
</feature>
<dbReference type="GO" id="GO:0030244">
    <property type="term" value="P:cellulose biosynthetic process"/>
    <property type="evidence" value="ECO:0007669"/>
    <property type="project" value="UniProtKB-KW"/>
</dbReference>
<dbReference type="Gene3D" id="3.90.550.10">
    <property type="entry name" value="Spore Coat Polysaccharide Biosynthesis Protein SpsA, Chain A"/>
    <property type="match status" value="1"/>
</dbReference>
<dbReference type="EC" id="2.4.1.12" evidence="11"/>
<sequence>MSVTNRLAFAPRVLRSPAQEPPGVGVEHEPPRQPTDWRTWAAGCAWCMAFAVVAVLAMVRIDLQAQFCLAFMTLAVMIVLRRSGLVERTRLFFLLCSAFLSIRYVCWRTTSTLGYNGFADFILMMMMYGAELYGIVLTLGGLFVNSRPLKREGVPLIRTAGPLPTVDVYVPSYNEPAEMLEITLRAALDMRYDRDRVNVYLLDDGGTEQKRTQADPVKAAAAQERALTLSLLAARHGAHYLSRERNEHAKAGNINAALEKTSGELIVIFDADHVPTADFLEKTIGYFQRDSELFLLQTPHFFSNPDPLEKNLGMFGKMPPENEMFYSVIQRGLDFWNASFFCGSAAVLRRKCLMEIGGITGTSITEDAETALMLHARGYRSAYLNEPLIAGLQPETFASFVVQRVRWAQGMIQLLMFRNPLRMKGLKLAQRLCYFSNAFFWFFCYARVVFLLAPALYLLFGLQFYNATLPEFFAYGLPQMVGVILTTDYLFGKYRWTLISEVYEMLLSMFSLRGVVAVLLNPRAPTFNVTPKGEQSDADQISELAGPFYAVYLGVLISAIVGVWRLIDGDMQRGVIASSVAWSVLNLVLLNACIGVLYERRQRRVAPRVPADIAGTLLLSDVADEQGATPARAFSPAFDCRIVDLSAGGAKLIVPLGAQSSIPRGSTATLDAYNAARGCHCQLPVVVRGVFEPGDGTCAVGVEFSDRSVEGLSDRVSLVYGDSGRWRSFRDRRNKRIGIRRGLGLVVRLGTVHALAHYRTFFTALLRYVLNRLASRRHALRRVVTPAKS</sequence>
<evidence type="ECO:0000313" key="15">
    <source>
        <dbReference type="Proteomes" id="UP000054911"/>
    </source>
</evidence>
<keyword evidence="3 11" id="KW-0997">Cell inner membrane</keyword>
<dbReference type="Gene3D" id="2.40.10.220">
    <property type="entry name" value="predicted glycosyltransferase like domains"/>
    <property type="match status" value="1"/>
</dbReference>
<evidence type="ECO:0000256" key="3">
    <source>
        <dbReference type="ARBA" id="ARBA00022519"/>
    </source>
</evidence>
<evidence type="ECO:0000256" key="9">
    <source>
        <dbReference type="ARBA" id="ARBA00023136"/>
    </source>
</evidence>
<dbReference type="AlphaFoldDB" id="A0A158DWH1"/>
<evidence type="ECO:0000259" key="12">
    <source>
        <dbReference type="Pfam" id="PF00535"/>
    </source>
</evidence>
<comment type="caution">
    <text evidence="14">The sequence shown here is derived from an EMBL/GenBank/DDBJ whole genome shotgun (WGS) entry which is preliminary data.</text>
</comment>
<dbReference type="UniPathway" id="UPA00694"/>
<dbReference type="STRING" id="1777141.AWB80_07597"/>
<gene>
    <name evidence="14" type="ORF">AWB80_07597</name>
</gene>
<evidence type="ECO:0000259" key="13">
    <source>
        <dbReference type="Pfam" id="PF07238"/>
    </source>
</evidence>
<keyword evidence="11" id="KW-0973">c-di-GMP</keyword>
<keyword evidence="9 11" id="KW-0472">Membrane</keyword>
<dbReference type="EMBL" id="FCOE02000051">
    <property type="protein sequence ID" value="SAK98955.1"/>
    <property type="molecule type" value="Genomic_DNA"/>
</dbReference>
<dbReference type="NCBIfam" id="TIGR03030">
    <property type="entry name" value="CelA"/>
    <property type="match status" value="1"/>
</dbReference>
<comment type="pathway">
    <text evidence="11">Glycan metabolism; bacterial cellulose biosynthesis.</text>
</comment>
<keyword evidence="5 11" id="KW-0808">Transferase</keyword>
<organism evidence="14 15">
    <name type="scientific">Caballeronia pedi</name>
    <dbReference type="NCBI Taxonomy" id="1777141"/>
    <lineage>
        <taxon>Bacteria</taxon>
        <taxon>Pseudomonadati</taxon>
        <taxon>Pseudomonadota</taxon>
        <taxon>Betaproteobacteria</taxon>
        <taxon>Burkholderiales</taxon>
        <taxon>Burkholderiaceae</taxon>
        <taxon>Caballeronia</taxon>
    </lineage>
</organism>
<feature type="transmembrane region" description="Helical" evidence="11">
    <location>
        <begin position="544"/>
        <end position="567"/>
    </location>
</feature>
<feature type="transmembrane region" description="Helical" evidence="11">
    <location>
        <begin position="122"/>
        <end position="144"/>
    </location>
</feature>
<evidence type="ECO:0000256" key="1">
    <source>
        <dbReference type="ARBA" id="ARBA00004429"/>
    </source>
</evidence>
<dbReference type="PRINTS" id="PR01439">
    <property type="entry name" value="CELLSNTHASEA"/>
</dbReference>
<dbReference type="Pfam" id="PF00535">
    <property type="entry name" value="Glycos_transf_2"/>
    <property type="match status" value="1"/>
</dbReference>
<evidence type="ECO:0000313" key="14">
    <source>
        <dbReference type="EMBL" id="SAK98955.1"/>
    </source>
</evidence>
<comment type="catalytic activity">
    <reaction evidence="10 11">
        <text>[(1-&gt;4)-beta-D-glucosyl](n) + UDP-alpha-D-glucose = [(1-&gt;4)-beta-D-glucosyl](n+1) + UDP + H(+)</text>
        <dbReference type="Rhea" id="RHEA:19929"/>
        <dbReference type="Rhea" id="RHEA-COMP:10033"/>
        <dbReference type="Rhea" id="RHEA-COMP:10034"/>
        <dbReference type="ChEBI" id="CHEBI:15378"/>
        <dbReference type="ChEBI" id="CHEBI:18246"/>
        <dbReference type="ChEBI" id="CHEBI:58223"/>
        <dbReference type="ChEBI" id="CHEBI:58885"/>
        <dbReference type="EC" id="2.4.1.12"/>
    </reaction>
</comment>
<evidence type="ECO:0000256" key="6">
    <source>
        <dbReference type="ARBA" id="ARBA00022692"/>
    </source>
</evidence>
<dbReference type="SUPFAM" id="SSF53448">
    <property type="entry name" value="Nucleotide-diphospho-sugar transferases"/>
    <property type="match status" value="1"/>
</dbReference>
<evidence type="ECO:0000256" key="4">
    <source>
        <dbReference type="ARBA" id="ARBA00022676"/>
    </source>
</evidence>
<keyword evidence="4 11" id="KW-0328">Glycosyltransferase</keyword>
<dbReference type="InterPro" id="IPR009875">
    <property type="entry name" value="PilZ_domain"/>
</dbReference>
<dbReference type="CDD" id="cd06421">
    <property type="entry name" value="CESA_CelA_like"/>
    <property type="match status" value="1"/>
</dbReference>